<accession>A0A8X6UB24</accession>
<organism evidence="2 3">
    <name type="scientific">Nephila pilipes</name>
    <name type="common">Giant wood spider</name>
    <name type="synonym">Nephila maculata</name>
    <dbReference type="NCBI Taxonomy" id="299642"/>
    <lineage>
        <taxon>Eukaryota</taxon>
        <taxon>Metazoa</taxon>
        <taxon>Ecdysozoa</taxon>
        <taxon>Arthropoda</taxon>
        <taxon>Chelicerata</taxon>
        <taxon>Arachnida</taxon>
        <taxon>Araneae</taxon>
        <taxon>Araneomorphae</taxon>
        <taxon>Entelegynae</taxon>
        <taxon>Araneoidea</taxon>
        <taxon>Nephilidae</taxon>
        <taxon>Nephila</taxon>
    </lineage>
</organism>
<evidence type="ECO:0000256" key="1">
    <source>
        <dbReference type="SAM" id="Coils"/>
    </source>
</evidence>
<proteinExistence type="predicted"/>
<keyword evidence="1" id="KW-0175">Coiled coil</keyword>
<dbReference type="AlphaFoldDB" id="A0A8X6UB24"/>
<dbReference type="Proteomes" id="UP000887013">
    <property type="component" value="Unassembled WGS sequence"/>
</dbReference>
<keyword evidence="3" id="KW-1185">Reference proteome</keyword>
<evidence type="ECO:0000313" key="2">
    <source>
        <dbReference type="EMBL" id="GFT99266.1"/>
    </source>
</evidence>
<feature type="coiled-coil region" evidence="1">
    <location>
        <begin position="36"/>
        <end position="70"/>
    </location>
</feature>
<comment type="caution">
    <text evidence="2">The sequence shown here is derived from an EMBL/GenBank/DDBJ whole genome shotgun (WGS) entry which is preliminary data.</text>
</comment>
<evidence type="ECO:0000313" key="3">
    <source>
        <dbReference type="Proteomes" id="UP000887013"/>
    </source>
</evidence>
<gene>
    <name evidence="2" type="ORF">NPIL_568981</name>
</gene>
<protein>
    <submittedName>
        <fullName evidence="2">Uncharacterized protein</fullName>
    </submittedName>
</protein>
<dbReference type="EMBL" id="BMAW01122524">
    <property type="protein sequence ID" value="GFT99266.1"/>
    <property type="molecule type" value="Genomic_DNA"/>
</dbReference>
<name>A0A8X6UB24_NEPPI</name>
<sequence>MIEIKTLVEDSDIFKTDPEFVRGIIKSIAEDQKFKTDEEQSKLEFERARLVRLEKRLELEKLRLQTASENVDNNVFTDTEYPGNNCENLIYGTRNC</sequence>
<reference evidence="2" key="1">
    <citation type="submission" date="2020-08" db="EMBL/GenBank/DDBJ databases">
        <title>Multicomponent nature underlies the extraordinary mechanical properties of spider dragline silk.</title>
        <authorList>
            <person name="Kono N."/>
            <person name="Nakamura H."/>
            <person name="Mori M."/>
            <person name="Yoshida Y."/>
            <person name="Ohtoshi R."/>
            <person name="Malay A.D."/>
            <person name="Moran D.A.P."/>
            <person name="Tomita M."/>
            <person name="Numata K."/>
            <person name="Arakawa K."/>
        </authorList>
    </citation>
    <scope>NUCLEOTIDE SEQUENCE</scope>
</reference>